<sequence>MAAYHSIAVTLGQAGQLKELLNIVECMRQRPSKRIRNMRRKNWDRCLEPDVVIFNAVLNACVSCQQWKGVPWVLGQMRRHGLKPNGATYGLAMEVMLKSGKYDLVHKFFGKMMGNGFAPKALTYKVLVRAFWEEGKVNEAIEAVKDMEQRGVVGSAGVYYELACCLCHNGRWQEAMVQVEKLKTLPLTKPLEVAFTGMIKSCMDGGHAYDCVSIFESMKDHCTPNVGTINAMLKVYGRIDMFAKAKELFEEIKKTDTPDAYSYTLMLEVSASAHQWEYFEYVYKEMVLSGFQIDQNKHAWVLVEASRAVKWHLLEHAFDAILEAGEIPHLSLFTEMICQNIARQEYERAVSIVNSMGHTSLQMSEKQWTDLFIRNQDRITAQKLMELSDTLCNSNIMTEEAIISNFLKSLKSLCRLHPSKDSEVTALGDASADGSGFCQSDGDVDATVGERSQHSLINLATGNHSFNRNFVDDDDDDDDLISGMFPFYNTDNIEDEDDNENRQSQNNVNSDYCSSELPSASEILEAWRESQVKDGIFPFQL</sequence>
<dbReference type="Proteomes" id="UP001234297">
    <property type="component" value="Chromosome 3"/>
</dbReference>
<organism evidence="1 2">
    <name type="scientific">Persea americana</name>
    <name type="common">Avocado</name>
    <dbReference type="NCBI Taxonomy" id="3435"/>
    <lineage>
        <taxon>Eukaryota</taxon>
        <taxon>Viridiplantae</taxon>
        <taxon>Streptophyta</taxon>
        <taxon>Embryophyta</taxon>
        <taxon>Tracheophyta</taxon>
        <taxon>Spermatophyta</taxon>
        <taxon>Magnoliopsida</taxon>
        <taxon>Magnoliidae</taxon>
        <taxon>Laurales</taxon>
        <taxon>Lauraceae</taxon>
        <taxon>Persea</taxon>
    </lineage>
</organism>
<reference evidence="1 2" key="1">
    <citation type="journal article" date="2022" name="Hortic Res">
        <title>A haplotype resolved chromosomal level avocado genome allows analysis of novel avocado genes.</title>
        <authorList>
            <person name="Nath O."/>
            <person name="Fletcher S.J."/>
            <person name="Hayward A."/>
            <person name="Shaw L.M."/>
            <person name="Masouleh A.K."/>
            <person name="Furtado A."/>
            <person name="Henry R.J."/>
            <person name="Mitter N."/>
        </authorList>
    </citation>
    <scope>NUCLEOTIDE SEQUENCE [LARGE SCALE GENOMIC DNA]</scope>
    <source>
        <strain evidence="2">cv. Hass</strain>
    </source>
</reference>
<evidence type="ECO:0000313" key="1">
    <source>
        <dbReference type="EMBL" id="KAJ8638284.1"/>
    </source>
</evidence>
<evidence type="ECO:0000313" key="2">
    <source>
        <dbReference type="Proteomes" id="UP001234297"/>
    </source>
</evidence>
<protein>
    <submittedName>
        <fullName evidence="1">Uncharacterized protein</fullName>
    </submittedName>
</protein>
<accession>A0ACC2LY59</accession>
<gene>
    <name evidence="1" type="ORF">MRB53_012551</name>
</gene>
<comment type="caution">
    <text evidence="1">The sequence shown here is derived from an EMBL/GenBank/DDBJ whole genome shotgun (WGS) entry which is preliminary data.</text>
</comment>
<keyword evidence="2" id="KW-1185">Reference proteome</keyword>
<proteinExistence type="predicted"/>
<dbReference type="EMBL" id="CM056811">
    <property type="protein sequence ID" value="KAJ8638284.1"/>
    <property type="molecule type" value="Genomic_DNA"/>
</dbReference>
<name>A0ACC2LY59_PERAE</name>